<dbReference type="Proteomes" id="UP000253594">
    <property type="component" value="Unassembled WGS sequence"/>
</dbReference>
<dbReference type="EMBL" id="QORE01003222">
    <property type="protein sequence ID" value="RCI69296.1"/>
    <property type="molecule type" value="Genomic_DNA"/>
</dbReference>
<protein>
    <submittedName>
        <fullName evidence="1">Type IV secretion protein DotB</fullName>
    </submittedName>
</protein>
<reference evidence="1 2" key="1">
    <citation type="submission" date="2018-07" db="EMBL/GenBank/DDBJ databases">
        <title>Mechanisms of high-level aminoglycoside resistance among Gram-negative pathogens in Brazil.</title>
        <authorList>
            <person name="Ballaben A.S."/>
            <person name="Darini A.L.C."/>
            <person name="Doi Y."/>
        </authorList>
    </citation>
    <scope>NUCLEOTIDE SEQUENCE [LARGE SCALE GENOMIC DNA]</scope>
    <source>
        <strain evidence="1 2">B2-305</strain>
    </source>
</reference>
<organism evidence="1 2">
    <name type="scientific">Pseudomonas aeruginosa</name>
    <dbReference type="NCBI Taxonomy" id="287"/>
    <lineage>
        <taxon>Bacteria</taxon>
        <taxon>Pseudomonadati</taxon>
        <taxon>Pseudomonadota</taxon>
        <taxon>Gammaproteobacteria</taxon>
        <taxon>Pseudomonadales</taxon>
        <taxon>Pseudomonadaceae</taxon>
        <taxon>Pseudomonas</taxon>
    </lineage>
</organism>
<gene>
    <name evidence="1" type="ORF">DT376_40705</name>
</gene>
<accession>A0A367LVS0</accession>
<evidence type="ECO:0000313" key="1">
    <source>
        <dbReference type="EMBL" id="RCI69296.1"/>
    </source>
</evidence>
<dbReference type="AlphaFoldDB" id="A0A367LVS0"/>
<sequence>MSVLTVARDRLTGYLMRGEPARFADADFDQVLIHAMDMEASDVYFKTSRPVVARVHGRLVRLTTRPLQHAEVVRLCVLMYGANAEVELRKGTPLDQAFSVKVNR</sequence>
<dbReference type="Gene3D" id="3.30.450.90">
    <property type="match status" value="1"/>
</dbReference>
<evidence type="ECO:0000313" key="2">
    <source>
        <dbReference type="Proteomes" id="UP000253594"/>
    </source>
</evidence>
<name>A0A367LVS0_PSEAI</name>
<comment type="caution">
    <text evidence="1">The sequence shown here is derived from an EMBL/GenBank/DDBJ whole genome shotgun (WGS) entry which is preliminary data.</text>
</comment>
<proteinExistence type="predicted"/>
<feature type="non-terminal residue" evidence="1">
    <location>
        <position position="104"/>
    </location>
</feature>